<comment type="caution">
    <text evidence="1">The sequence shown here is derived from an EMBL/GenBank/DDBJ whole genome shotgun (WGS) entry which is preliminary data.</text>
</comment>
<sequence length="125" mass="13496">MDSTPDDGARRDYREMAQRLRKAKVTATSPQGVVKVVYTGFGEVDEVTCRRGALRLGDDELGAHFTAAFRAADRAVDALHQHAYGGLRLGDDTVAGWRENPETAADTVARCFGEPVSSGGQRRSA</sequence>
<name>A0A562UQG1_9ACTN</name>
<evidence type="ECO:0000313" key="2">
    <source>
        <dbReference type="Proteomes" id="UP000321617"/>
    </source>
</evidence>
<dbReference type="GO" id="GO:0003677">
    <property type="term" value="F:DNA binding"/>
    <property type="evidence" value="ECO:0007669"/>
    <property type="project" value="UniProtKB-KW"/>
</dbReference>
<dbReference type="OrthoDB" id="9900719at2"/>
<dbReference type="InterPro" id="IPR004401">
    <property type="entry name" value="YbaB/EbfC"/>
</dbReference>
<dbReference type="Pfam" id="PF02575">
    <property type="entry name" value="YbaB_DNA_bd"/>
    <property type="match status" value="1"/>
</dbReference>
<dbReference type="InterPro" id="IPR036894">
    <property type="entry name" value="YbaB-like_sf"/>
</dbReference>
<keyword evidence="2" id="KW-1185">Reference proteome</keyword>
<organism evidence="1 2">
    <name type="scientific">Stackebrandtia albiflava</name>
    <dbReference type="NCBI Taxonomy" id="406432"/>
    <lineage>
        <taxon>Bacteria</taxon>
        <taxon>Bacillati</taxon>
        <taxon>Actinomycetota</taxon>
        <taxon>Actinomycetes</taxon>
        <taxon>Glycomycetales</taxon>
        <taxon>Glycomycetaceae</taxon>
        <taxon>Stackebrandtia</taxon>
    </lineage>
</organism>
<dbReference type="SUPFAM" id="SSF82607">
    <property type="entry name" value="YbaB-like"/>
    <property type="match status" value="1"/>
</dbReference>
<keyword evidence="1" id="KW-0238">DNA-binding</keyword>
<evidence type="ECO:0000313" key="1">
    <source>
        <dbReference type="EMBL" id="TWJ07851.1"/>
    </source>
</evidence>
<dbReference type="Proteomes" id="UP000321617">
    <property type="component" value="Unassembled WGS sequence"/>
</dbReference>
<dbReference type="EMBL" id="VLLL01000009">
    <property type="protein sequence ID" value="TWJ07851.1"/>
    <property type="molecule type" value="Genomic_DNA"/>
</dbReference>
<dbReference type="RefSeq" id="WP_147143091.1">
    <property type="nucleotide sequence ID" value="NZ_BAABIJ010000005.1"/>
</dbReference>
<protein>
    <submittedName>
        <fullName evidence="1">DNA-binding protein YbaB</fullName>
    </submittedName>
</protein>
<reference evidence="1 2" key="1">
    <citation type="journal article" date="2013" name="Stand. Genomic Sci.">
        <title>Genomic Encyclopedia of Type Strains, Phase I: The one thousand microbial genomes (KMG-I) project.</title>
        <authorList>
            <person name="Kyrpides N.C."/>
            <person name="Woyke T."/>
            <person name="Eisen J.A."/>
            <person name="Garrity G."/>
            <person name="Lilburn T.G."/>
            <person name="Beck B.J."/>
            <person name="Whitman W.B."/>
            <person name="Hugenholtz P."/>
            <person name="Klenk H.P."/>
        </authorList>
    </citation>
    <scope>NUCLEOTIDE SEQUENCE [LARGE SCALE GENOMIC DNA]</scope>
    <source>
        <strain evidence="1 2">DSM 45044</strain>
    </source>
</reference>
<accession>A0A562UQG1</accession>
<dbReference type="Gene3D" id="3.30.1310.10">
    <property type="entry name" value="Nucleoid-associated protein YbaB-like domain"/>
    <property type="match status" value="1"/>
</dbReference>
<proteinExistence type="predicted"/>
<dbReference type="AlphaFoldDB" id="A0A562UQG1"/>
<gene>
    <name evidence="1" type="ORF">LX16_4632</name>
</gene>